<organism evidence="2 3">
    <name type="scientific">Rubroshorea leprosula</name>
    <dbReference type="NCBI Taxonomy" id="152421"/>
    <lineage>
        <taxon>Eukaryota</taxon>
        <taxon>Viridiplantae</taxon>
        <taxon>Streptophyta</taxon>
        <taxon>Embryophyta</taxon>
        <taxon>Tracheophyta</taxon>
        <taxon>Spermatophyta</taxon>
        <taxon>Magnoliopsida</taxon>
        <taxon>eudicotyledons</taxon>
        <taxon>Gunneridae</taxon>
        <taxon>Pentapetalae</taxon>
        <taxon>rosids</taxon>
        <taxon>malvids</taxon>
        <taxon>Malvales</taxon>
        <taxon>Dipterocarpaceae</taxon>
        <taxon>Rubroshorea</taxon>
    </lineage>
</organism>
<dbReference type="CDD" id="cd00303">
    <property type="entry name" value="retropepsin_like"/>
    <property type="match status" value="1"/>
</dbReference>
<sequence>MSSSDDKSTTRRHHVDESLMLTAIQQQFQRLDIMFGEIRNKMEKQDAAIANLYQIQKGSPNLRRNDANDDLNEDYEDAFNNDAQNLNFSMDKFMRGRGDQKGRFKRGEQNLMKWGDQQDRDLGSIKMKIPLFQGKNDLDVYLEWEKKVELVFDCHNYSEEKKVKLATVEFTDYVVVWWDQLVLSRRLTQGSKSVENYHKEMEITMVRANVEEDREATMARFLHGLNCDIANVVELQHYVELEDMVHMTMKIERQLKHKGATSRIGQNSGSSSSWKLNWSKKEENFAFKPKIATSKGHVALQCPNKHMMILREDGEIETEGEFDDESMPPLEDANDGVEYVVDGELLVTRRALNVQAKENDEVQRGNIFHTRCHVKNKLCSVIIDGDSYTNVASTVLVEKLNLPMTKDPRPYKLQWLNDYGEIKVNKQVLVSFSIERYKNEVFCDVVPMHAGHLLLGRPWQYDRRVTHDGFKNRYSFVMEGKTITLTPLSPR</sequence>
<dbReference type="AlphaFoldDB" id="A0AAV5IIZ0"/>
<dbReference type="InterPro" id="IPR005162">
    <property type="entry name" value="Retrotrans_gag_dom"/>
</dbReference>
<evidence type="ECO:0000313" key="2">
    <source>
        <dbReference type="EMBL" id="GKU99868.1"/>
    </source>
</evidence>
<proteinExistence type="predicted"/>
<name>A0AAV5IIZ0_9ROSI</name>
<dbReference type="Proteomes" id="UP001054252">
    <property type="component" value="Unassembled WGS sequence"/>
</dbReference>
<feature type="domain" description="Retrotransposon gag" evidence="1">
    <location>
        <begin position="185"/>
        <end position="226"/>
    </location>
</feature>
<dbReference type="InterPro" id="IPR021109">
    <property type="entry name" value="Peptidase_aspartic_dom_sf"/>
</dbReference>
<dbReference type="EMBL" id="BPVZ01000014">
    <property type="protein sequence ID" value="GKU99868.1"/>
    <property type="molecule type" value="Genomic_DNA"/>
</dbReference>
<reference evidence="2 3" key="1">
    <citation type="journal article" date="2021" name="Commun. Biol.">
        <title>The genome of Shorea leprosula (Dipterocarpaceae) highlights the ecological relevance of drought in aseasonal tropical rainforests.</title>
        <authorList>
            <person name="Ng K.K.S."/>
            <person name="Kobayashi M.J."/>
            <person name="Fawcett J.A."/>
            <person name="Hatakeyama M."/>
            <person name="Paape T."/>
            <person name="Ng C.H."/>
            <person name="Ang C.C."/>
            <person name="Tnah L.H."/>
            <person name="Lee C.T."/>
            <person name="Nishiyama T."/>
            <person name="Sese J."/>
            <person name="O'Brien M.J."/>
            <person name="Copetti D."/>
            <person name="Mohd Noor M.I."/>
            <person name="Ong R.C."/>
            <person name="Putra M."/>
            <person name="Sireger I.Z."/>
            <person name="Indrioko S."/>
            <person name="Kosugi Y."/>
            <person name="Izuno A."/>
            <person name="Isagi Y."/>
            <person name="Lee S.L."/>
            <person name="Shimizu K.K."/>
        </authorList>
    </citation>
    <scope>NUCLEOTIDE SEQUENCE [LARGE SCALE GENOMIC DNA]</scope>
    <source>
        <strain evidence="2">214</strain>
    </source>
</reference>
<dbReference type="Gene3D" id="2.40.70.10">
    <property type="entry name" value="Acid Proteases"/>
    <property type="match status" value="1"/>
</dbReference>
<evidence type="ECO:0000259" key="1">
    <source>
        <dbReference type="Pfam" id="PF03732"/>
    </source>
</evidence>
<protein>
    <recommendedName>
        <fullName evidence="1">Retrotransposon gag domain-containing protein</fullName>
    </recommendedName>
</protein>
<dbReference type="PANTHER" id="PTHR35046:SF9">
    <property type="entry name" value="RNA-DIRECTED DNA POLYMERASE"/>
    <property type="match status" value="1"/>
</dbReference>
<dbReference type="PANTHER" id="PTHR35046">
    <property type="entry name" value="ZINC KNUCKLE (CCHC-TYPE) FAMILY PROTEIN"/>
    <property type="match status" value="1"/>
</dbReference>
<dbReference type="Pfam" id="PF03732">
    <property type="entry name" value="Retrotrans_gag"/>
    <property type="match status" value="1"/>
</dbReference>
<keyword evidence="3" id="KW-1185">Reference proteome</keyword>
<comment type="caution">
    <text evidence="2">The sequence shown here is derived from an EMBL/GenBank/DDBJ whole genome shotgun (WGS) entry which is preliminary data.</text>
</comment>
<gene>
    <name evidence="2" type="ORF">SLEP1_g12650</name>
</gene>
<evidence type="ECO:0000313" key="3">
    <source>
        <dbReference type="Proteomes" id="UP001054252"/>
    </source>
</evidence>
<accession>A0AAV5IIZ0</accession>